<dbReference type="AlphaFoldDB" id="A0A8S4N1I0"/>
<keyword evidence="1" id="KW-1133">Transmembrane helix</keyword>
<evidence type="ECO:0000313" key="3">
    <source>
        <dbReference type="Proteomes" id="UP000749559"/>
    </source>
</evidence>
<keyword evidence="1" id="KW-0812">Transmembrane</keyword>
<name>A0A8S4N1I0_OWEFU</name>
<feature type="transmembrane region" description="Helical" evidence="1">
    <location>
        <begin position="12"/>
        <end position="33"/>
    </location>
</feature>
<accession>A0A8S4N1I0</accession>
<dbReference type="GO" id="GO:0005892">
    <property type="term" value="C:acetylcholine-gated channel complex"/>
    <property type="evidence" value="ECO:0007669"/>
    <property type="project" value="InterPro"/>
</dbReference>
<sequence length="404" mass="46624">MTIMTPIITKQNICIFAYMTAWAISYLTTLPVASAMMRPNQTFWSTSNLPNPKTRFLCRGVKSVPSYFCDPEHILEHDEALSIQRRLQRIHMSSTCSCAADECNSHTPYSGYEFVVILVSNIISVDRNDVEEYIDTRESYEELPDDFKMNGRFPLEPVKSKQIPTDELANAVLSEKWKLGHCGDYALLTYATNSKTCVFTHGSTLTTLTSSNCHLSMRNSTSNNITNYIPTNSNNRNTHMNNNTHNNNVTKTNITMQNMSVYQKLDEILSYYESHYFYKDGGPRTAMIYAASTEPVKRKGFSLYVLAPILIFASFILIVLFLIITDKYILPWYRNRLRCKDEKIRYRRKLDQMNGNDSKMSNLHKEDHLLEAESVVDADEGWWWDESGQRIRHESGEPEKVHVY</sequence>
<dbReference type="OrthoDB" id="8062037at2759"/>
<gene>
    <name evidence="2" type="ORF">OFUS_LOCUS2504</name>
</gene>
<organism evidence="2 3">
    <name type="scientific">Owenia fusiformis</name>
    <name type="common">Polychaete worm</name>
    <dbReference type="NCBI Taxonomy" id="6347"/>
    <lineage>
        <taxon>Eukaryota</taxon>
        <taxon>Metazoa</taxon>
        <taxon>Spiralia</taxon>
        <taxon>Lophotrochozoa</taxon>
        <taxon>Annelida</taxon>
        <taxon>Polychaeta</taxon>
        <taxon>Sedentaria</taxon>
        <taxon>Canalipalpata</taxon>
        <taxon>Sabellida</taxon>
        <taxon>Oweniida</taxon>
        <taxon>Oweniidae</taxon>
        <taxon>Owenia</taxon>
    </lineage>
</organism>
<keyword evidence="1" id="KW-0472">Membrane</keyword>
<dbReference type="PANTHER" id="PTHR33748">
    <property type="entry name" value="PROTEIN CBG04600"/>
    <property type="match status" value="1"/>
</dbReference>
<dbReference type="Pfam" id="PF17175">
    <property type="entry name" value="MOLO1"/>
    <property type="match status" value="1"/>
</dbReference>
<evidence type="ECO:0000313" key="2">
    <source>
        <dbReference type="EMBL" id="CAH1775165.1"/>
    </source>
</evidence>
<keyword evidence="3" id="KW-1185">Reference proteome</keyword>
<dbReference type="EMBL" id="CAIIXF020000001">
    <property type="protein sequence ID" value="CAH1775165.1"/>
    <property type="molecule type" value="Genomic_DNA"/>
</dbReference>
<comment type="caution">
    <text evidence="2">The sequence shown here is derived from an EMBL/GenBank/DDBJ whole genome shotgun (WGS) entry which is preliminary data.</text>
</comment>
<reference evidence="2" key="1">
    <citation type="submission" date="2022-03" db="EMBL/GenBank/DDBJ databases">
        <authorList>
            <person name="Martin C."/>
        </authorList>
    </citation>
    <scope>NUCLEOTIDE SEQUENCE</scope>
</reference>
<feature type="transmembrane region" description="Helical" evidence="1">
    <location>
        <begin position="301"/>
        <end position="324"/>
    </location>
</feature>
<evidence type="ECO:0000256" key="1">
    <source>
        <dbReference type="SAM" id="Phobius"/>
    </source>
</evidence>
<dbReference type="Proteomes" id="UP000749559">
    <property type="component" value="Unassembled WGS sequence"/>
</dbReference>
<dbReference type="InterPro" id="IPR033438">
    <property type="entry name" value="MOLO1"/>
</dbReference>
<dbReference type="PANTHER" id="PTHR33748:SF5">
    <property type="entry name" value="GROUND-LIKE DOMAIN-CONTAINING PROTEIN"/>
    <property type="match status" value="1"/>
</dbReference>
<proteinExistence type="predicted"/>
<protein>
    <submittedName>
        <fullName evidence="2">Uncharacterized protein</fullName>
    </submittedName>
</protein>